<reference evidence="8" key="1">
    <citation type="submission" date="2022-12" db="EMBL/GenBank/DDBJ databases">
        <authorList>
            <person name="Petersen C."/>
        </authorList>
    </citation>
    <scope>NUCLEOTIDE SEQUENCE</scope>
    <source>
        <strain evidence="8">IBT 35673</strain>
    </source>
</reference>
<comment type="caution">
    <text evidence="8">The sequence shown here is derived from an EMBL/GenBank/DDBJ whole genome shotgun (WGS) entry which is preliminary data.</text>
</comment>
<keyword evidence="2" id="KW-0813">Transport</keyword>
<evidence type="ECO:0000256" key="4">
    <source>
        <dbReference type="ARBA" id="ARBA00022989"/>
    </source>
</evidence>
<dbReference type="Proteomes" id="UP001147695">
    <property type="component" value="Unassembled WGS sequence"/>
</dbReference>
<feature type="transmembrane region" description="Helical" evidence="6">
    <location>
        <begin position="182"/>
        <end position="207"/>
    </location>
</feature>
<protein>
    <recommendedName>
        <fullName evidence="7">Major facilitator superfamily (MFS) profile domain-containing protein</fullName>
    </recommendedName>
</protein>
<feature type="transmembrane region" description="Helical" evidence="6">
    <location>
        <begin position="306"/>
        <end position="328"/>
    </location>
</feature>
<keyword evidence="3 6" id="KW-0812">Transmembrane</keyword>
<dbReference type="EMBL" id="JAPZBQ010000004">
    <property type="protein sequence ID" value="KAJ5334728.1"/>
    <property type="molecule type" value="Genomic_DNA"/>
</dbReference>
<evidence type="ECO:0000256" key="1">
    <source>
        <dbReference type="ARBA" id="ARBA00004141"/>
    </source>
</evidence>
<feature type="transmembrane region" description="Helical" evidence="6">
    <location>
        <begin position="450"/>
        <end position="472"/>
    </location>
</feature>
<gene>
    <name evidence="8" type="ORF">N7452_007131</name>
</gene>
<dbReference type="PROSITE" id="PS50850">
    <property type="entry name" value="MFS"/>
    <property type="match status" value="1"/>
</dbReference>
<dbReference type="GO" id="GO:0022857">
    <property type="term" value="F:transmembrane transporter activity"/>
    <property type="evidence" value="ECO:0007669"/>
    <property type="project" value="InterPro"/>
</dbReference>
<dbReference type="PANTHER" id="PTHR23502:SF51">
    <property type="entry name" value="QUINIDINE RESISTANCE PROTEIN 1-RELATED"/>
    <property type="match status" value="1"/>
</dbReference>
<dbReference type="AlphaFoldDB" id="A0A9W9QEV2"/>
<feature type="transmembrane region" description="Helical" evidence="6">
    <location>
        <begin position="119"/>
        <end position="136"/>
    </location>
</feature>
<dbReference type="GO" id="GO:0005886">
    <property type="term" value="C:plasma membrane"/>
    <property type="evidence" value="ECO:0007669"/>
    <property type="project" value="TreeGrafter"/>
</dbReference>
<dbReference type="PANTHER" id="PTHR23502">
    <property type="entry name" value="MAJOR FACILITATOR SUPERFAMILY"/>
    <property type="match status" value="1"/>
</dbReference>
<dbReference type="Gene3D" id="1.20.1250.20">
    <property type="entry name" value="MFS general substrate transporter like domains"/>
    <property type="match status" value="1"/>
</dbReference>
<evidence type="ECO:0000256" key="2">
    <source>
        <dbReference type="ARBA" id="ARBA00022448"/>
    </source>
</evidence>
<dbReference type="InterPro" id="IPR036259">
    <property type="entry name" value="MFS_trans_sf"/>
</dbReference>
<feature type="transmembrane region" description="Helical" evidence="6">
    <location>
        <begin position="51"/>
        <end position="74"/>
    </location>
</feature>
<reference evidence="8" key="2">
    <citation type="journal article" date="2023" name="IMA Fungus">
        <title>Comparative genomic study of the Penicillium genus elucidates a diverse pangenome and 15 lateral gene transfer events.</title>
        <authorList>
            <person name="Petersen C."/>
            <person name="Sorensen T."/>
            <person name="Nielsen M.R."/>
            <person name="Sondergaard T.E."/>
            <person name="Sorensen J.L."/>
            <person name="Fitzpatrick D.A."/>
            <person name="Frisvad J.C."/>
            <person name="Nielsen K.L."/>
        </authorList>
    </citation>
    <scope>NUCLEOTIDE SEQUENCE</scope>
    <source>
        <strain evidence="8">IBT 35673</strain>
    </source>
</reference>
<evidence type="ECO:0000256" key="3">
    <source>
        <dbReference type="ARBA" id="ARBA00022692"/>
    </source>
</evidence>
<dbReference type="SUPFAM" id="SSF103473">
    <property type="entry name" value="MFS general substrate transporter"/>
    <property type="match status" value="1"/>
</dbReference>
<dbReference type="Gene3D" id="1.20.1720.10">
    <property type="entry name" value="Multidrug resistance protein D"/>
    <property type="match status" value="1"/>
</dbReference>
<keyword evidence="4 6" id="KW-1133">Transmembrane helix</keyword>
<sequence>MSATTASDNSASNNTSLYSAETAKEYQDEDFAELQRTTQVPFSVFTSLSKYLITIMASIASLISPMSSSIYLTALNPIAEDLHVSDSKVNFTITTFMIFQGISPVFIATCSDAVGRRPAFLLCFILYIASTIGLALQSDYGSLLGLRCLQSAGSSPTIALASAVAVDIAASKQRGSFLGVMLALQIIGPTVAPVAGVVLLIPMVLFFPETSRKVVDDGSTPPPWWNRSIKQMVCSNRHWKTPDLSVKPRFRLENPLPILRVILTDPESLMVLLLIGQSYSGIYAIMTTMPSLMKNAYGYNSEQIGILFLAWSAGTIISTFTTGTYLDWVYRREARKMNLDPDTDMKQFPDFPIERARLQFAYPILAITGATIITYGWLLEYKYPVAFVYCLDLIFGFWASALCQVGTTLLMDLHPGFPAAAGATVNLVRCLLGAGVTACALPLLHKIGIGWFHTFTGAVWVWCGIPMVWWIIRNGVELRKRRDSKFA</sequence>
<evidence type="ECO:0000256" key="5">
    <source>
        <dbReference type="ARBA" id="ARBA00023136"/>
    </source>
</evidence>
<feature type="transmembrane region" description="Helical" evidence="6">
    <location>
        <begin position="360"/>
        <end position="379"/>
    </location>
</feature>
<feature type="transmembrane region" description="Helical" evidence="6">
    <location>
        <begin position="385"/>
        <end position="411"/>
    </location>
</feature>
<dbReference type="InterPro" id="IPR011701">
    <property type="entry name" value="MFS"/>
</dbReference>
<evidence type="ECO:0000313" key="8">
    <source>
        <dbReference type="EMBL" id="KAJ5334728.1"/>
    </source>
</evidence>
<name>A0A9W9QEV2_PENBR</name>
<comment type="subcellular location">
    <subcellularLocation>
        <location evidence="1">Membrane</location>
        <topology evidence="1">Multi-pass membrane protein</topology>
    </subcellularLocation>
</comment>
<evidence type="ECO:0000259" key="7">
    <source>
        <dbReference type="PROSITE" id="PS50850"/>
    </source>
</evidence>
<evidence type="ECO:0000313" key="9">
    <source>
        <dbReference type="Proteomes" id="UP001147695"/>
    </source>
</evidence>
<organism evidence="8 9">
    <name type="scientific">Penicillium brevicompactum</name>
    <dbReference type="NCBI Taxonomy" id="5074"/>
    <lineage>
        <taxon>Eukaryota</taxon>
        <taxon>Fungi</taxon>
        <taxon>Dikarya</taxon>
        <taxon>Ascomycota</taxon>
        <taxon>Pezizomycotina</taxon>
        <taxon>Eurotiomycetes</taxon>
        <taxon>Eurotiomycetidae</taxon>
        <taxon>Eurotiales</taxon>
        <taxon>Aspergillaceae</taxon>
        <taxon>Penicillium</taxon>
    </lineage>
</organism>
<dbReference type="InterPro" id="IPR020846">
    <property type="entry name" value="MFS_dom"/>
</dbReference>
<feature type="domain" description="Major facilitator superfamily (MFS) profile" evidence="7">
    <location>
        <begin position="53"/>
        <end position="487"/>
    </location>
</feature>
<keyword evidence="5 6" id="KW-0472">Membrane</keyword>
<proteinExistence type="predicted"/>
<accession>A0A9W9QEV2</accession>
<evidence type="ECO:0000256" key="6">
    <source>
        <dbReference type="SAM" id="Phobius"/>
    </source>
</evidence>
<feature type="transmembrane region" description="Helical" evidence="6">
    <location>
        <begin position="89"/>
        <end position="107"/>
    </location>
</feature>
<dbReference type="Pfam" id="PF07690">
    <property type="entry name" value="MFS_1"/>
    <property type="match status" value="1"/>
</dbReference>